<keyword evidence="1" id="KW-0812">Transmembrane</keyword>
<dbReference type="STRING" id="1391654.AKJ09_02919"/>
<protein>
    <submittedName>
        <fullName evidence="2">Cadmium resistance transporter</fullName>
    </submittedName>
</protein>
<keyword evidence="1" id="KW-1133">Transmembrane helix</keyword>
<dbReference type="RefSeq" id="WP_146647571.1">
    <property type="nucleotide sequence ID" value="NZ_CP012333.1"/>
</dbReference>
<feature type="transmembrane region" description="Helical" evidence="1">
    <location>
        <begin position="12"/>
        <end position="34"/>
    </location>
</feature>
<dbReference type="Proteomes" id="UP000064967">
    <property type="component" value="Chromosome"/>
</dbReference>
<dbReference type="PATRIC" id="fig|1391654.3.peg.2952"/>
<feature type="transmembrane region" description="Helical" evidence="1">
    <location>
        <begin position="146"/>
        <end position="168"/>
    </location>
</feature>
<accession>A0A0K1PRU3</accession>
<evidence type="ECO:0000313" key="3">
    <source>
        <dbReference type="Proteomes" id="UP000064967"/>
    </source>
</evidence>
<evidence type="ECO:0000313" key="2">
    <source>
        <dbReference type="EMBL" id="AKU96255.1"/>
    </source>
</evidence>
<keyword evidence="1" id="KW-0472">Membrane</keyword>
<gene>
    <name evidence="2" type="ORF">AKJ09_02919</name>
</gene>
<name>A0A0K1PRU3_9BACT</name>
<dbReference type="OrthoDB" id="7995400at2"/>
<keyword evidence="3" id="KW-1185">Reference proteome</keyword>
<dbReference type="EMBL" id="CP012333">
    <property type="protein sequence ID" value="AKU96255.1"/>
    <property type="molecule type" value="Genomic_DNA"/>
</dbReference>
<feature type="transmembrane region" description="Helical" evidence="1">
    <location>
        <begin position="180"/>
        <end position="198"/>
    </location>
</feature>
<organism evidence="2 3">
    <name type="scientific">Labilithrix luteola</name>
    <dbReference type="NCBI Taxonomy" id="1391654"/>
    <lineage>
        <taxon>Bacteria</taxon>
        <taxon>Pseudomonadati</taxon>
        <taxon>Myxococcota</taxon>
        <taxon>Polyangia</taxon>
        <taxon>Polyangiales</taxon>
        <taxon>Labilitrichaceae</taxon>
        <taxon>Labilithrix</taxon>
    </lineage>
</organism>
<proteinExistence type="predicted"/>
<evidence type="ECO:0000256" key="1">
    <source>
        <dbReference type="SAM" id="Phobius"/>
    </source>
</evidence>
<reference evidence="2 3" key="1">
    <citation type="submission" date="2015-08" db="EMBL/GenBank/DDBJ databases">
        <authorList>
            <person name="Babu N.S."/>
            <person name="Beckwith C.J."/>
            <person name="Beseler K.G."/>
            <person name="Brison A."/>
            <person name="Carone J.V."/>
            <person name="Caskin T.P."/>
            <person name="Diamond M."/>
            <person name="Durham M.E."/>
            <person name="Foxe J.M."/>
            <person name="Go M."/>
            <person name="Henderson B.A."/>
            <person name="Jones I.B."/>
            <person name="McGettigan J.A."/>
            <person name="Micheletti S.J."/>
            <person name="Nasrallah M.E."/>
            <person name="Ortiz D."/>
            <person name="Piller C.R."/>
            <person name="Privatt S.R."/>
            <person name="Schneider S.L."/>
            <person name="Sharp S."/>
            <person name="Smith T.C."/>
            <person name="Stanton J.D."/>
            <person name="Ullery H.E."/>
            <person name="Wilson R.J."/>
            <person name="Serrano M.G."/>
            <person name="Buck G."/>
            <person name="Lee V."/>
            <person name="Wang Y."/>
            <person name="Carvalho R."/>
            <person name="Voegtly L."/>
            <person name="Shi R."/>
            <person name="Duckworth R."/>
            <person name="Johnson A."/>
            <person name="Loviza R."/>
            <person name="Walstead R."/>
            <person name="Shah Z."/>
            <person name="Kiflezghi M."/>
            <person name="Wade K."/>
            <person name="Ball S.L."/>
            <person name="Bradley K.W."/>
            <person name="Asai D.J."/>
            <person name="Bowman C.A."/>
            <person name="Russell D.A."/>
            <person name="Pope W.H."/>
            <person name="Jacobs-Sera D."/>
            <person name="Hendrix R.W."/>
            <person name="Hatfull G.F."/>
        </authorList>
    </citation>
    <scope>NUCLEOTIDE SEQUENCE [LARGE SCALE GENOMIC DNA]</scope>
    <source>
        <strain evidence="2 3">DSM 27648</strain>
    </source>
</reference>
<sequence>MITAAELLNTLVKAVVVFVSTNVDDIVLLSVLFADPKLRPRSIVAGQFLGIGALVVVSVVAGSLAVAFPAGWTSLLGAVPLLLGISKGVDYVRSRGLTDDTEEGSATADKLRQGSQVLAVVGVTLANGGDNLGVYIPLFAAERRAIGVYAAVFAALTAAWCGLGFKLVNNRAFGSKLRRYGNVALPIVLILLGIHILAGARALF</sequence>
<feature type="transmembrane region" description="Helical" evidence="1">
    <location>
        <begin position="46"/>
        <end position="72"/>
    </location>
</feature>
<dbReference type="InterPro" id="IPR004676">
    <property type="entry name" value="Cd-R_transporter"/>
</dbReference>
<dbReference type="KEGG" id="llu:AKJ09_02919"/>
<dbReference type="Pfam" id="PF03596">
    <property type="entry name" value="Cad"/>
    <property type="match status" value="1"/>
</dbReference>
<dbReference type="AlphaFoldDB" id="A0A0K1PRU3"/>